<dbReference type="GeneID" id="83016086"/>
<feature type="binding site" evidence="6">
    <location>
        <position position="168"/>
    </location>
    <ligand>
        <name>a divalent metal cation</name>
        <dbReference type="ChEBI" id="CHEBI:60240"/>
        <label>2</label>
        <note>catalytic</note>
    </ligand>
</feature>
<dbReference type="PANTHER" id="PTHR43330:SF27">
    <property type="entry name" value="METHIONINE AMINOPEPTIDASE"/>
    <property type="match status" value="1"/>
</dbReference>
<keyword evidence="10" id="KW-1185">Reference proteome</keyword>
<feature type="binding site" evidence="6">
    <location>
        <position position="201"/>
    </location>
    <ligand>
        <name>a divalent metal cation</name>
        <dbReference type="ChEBI" id="CHEBI:60240"/>
        <label>2</label>
        <note>catalytic</note>
    </ligand>
</feature>
<dbReference type="RefSeq" id="WP_006058586.1">
    <property type="nucleotide sequence ID" value="NZ_CABJCV010000014.1"/>
</dbReference>
<keyword evidence="2 6" id="KW-0031">Aminopeptidase</keyword>
<dbReference type="EMBL" id="QRUP01000014">
    <property type="protein sequence ID" value="RGR72752.1"/>
    <property type="molecule type" value="Genomic_DNA"/>
</dbReference>
<dbReference type="PROSITE" id="PS00680">
    <property type="entry name" value="MAP_1"/>
    <property type="match status" value="1"/>
</dbReference>
<dbReference type="EC" id="3.4.11.18" evidence="6 7"/>
<evidence type="ECO:0000256" key="6">
    <source>
        <dbReference type="HAMAP-Rule" id="MF_01974"/>
    </source>
</evidence>
<organism evidence="9 10">
    <name type="scientific">Holdemania filiformis</name>
    <dbReference type="NCBI Taxonomy" id="61171"/>
    <lineage>
        <taxon>Bacteria</taxon>
        <taxon>Bacillati</taxon>
        <taxon>Bacillota</taxon>
        <taxon>Erysipelotrichia</taxon>
        <taxon>Erysipelotrichales</taxon>
        <taxon>Erysipelotrichaceae</taxon>
        <taxon>Holdemania</taxon>
    </lineage>
</organism>
<comment type="similarity">
    <text evidence="6">Belongs to the peptidase M24A family. Methionine aminopeptidase type 1 subfamily.</text>
</comment>
<feature type="binding site" evidence="6">
    <location>
        <position position="77"/>
    </location>
    <ligand>
        <name>substrate</name>
    </ligand>
</feature>
<dbReference type="GO" id="GO:0004239">
    <property type="term" value="F:initiator methionyl aminopeptidase activity"/>
    <property type="evidence" value="ECO:0007669"/>
    <property type="project" value="UniProtKB-UniRule"/>
</dbReference>
<feature type="binding site" evidence="6">
    <location>
        <position position="105"/>
    </location>
    <ligand>
        <name>a divalent metal cation</name>
        <dbReference type="ChEBI" id="CHEBI:60240"/>
        <label>1</label>
    </ligand>
</feature>
<dbReference type="InterPro" id="IPR000994">
    <property type="entry name" value="Pept_M24"/>
</dbReference>
<comment type="catalytic activity">
    <reaction evidence="6 7">
        <text>Release of N-terminal amino acids, preferentially methionine, from peptides and arylamides.</text>
        <dbReference type="EC" id="3.4.11.18"/>
    </reaction>
</comment>
<keyword evidence="3 6" id="KW-0645">Protease</keyword>
<evidence type="ECO:0000259" key="8">
    <source>
        <dbReference type="Pfam" id="PF00557"/>
    </source>
</evidence>
<dbReference type="GO" id="GO:0046872">
    <property type="term" value="F:metal ion binding"/>
    <property type="evidence" value="ECO:0007669"/>
    <property type="project" value="UniProtKB-UniRule"/>
</dbReference>
<dbReference type="PANTHER" id="PTHR43330">
    <property type="entry name" value="METHIONINE AMINOPEPTIDASE"/>
    <property type="match status" value="1"/>
</dbReference>
<feature type="binding site" evidence="6">
    <location>
        <position position="175"/>
    </location>
    <ligand>
        <name>substrate</name>
    </ligand>
</feature>
<dbReference type="NCBIfam" id="TIGR00500">
    <property type="entry name" value="met_pdase_I"/>
    <property type="match status" value="1"/>
</dbReference>
<evidence type="ECO:0000256" key="3">
    <source>
        <dbReference type="ARBA" id="ARBA00022670"/>
    </source>
</evidence>
<comment type="caution">
    <text evidence="9">The sequence shown here is derived from an EMBL/GenBank/DDBJ whole genome shotgun (WGS) entry which is preliminary data.</text>
</comment>
<evidence type="ECO:0000256" key="5">
    <source>
        <dbReference type="ARBA" id="ARBA00022801"/>
    </source>
</evidence>
<gene>
    <name evidence="6 9" type="primary">map</name>
    <name evidence="9" type="ORF">DWY25_11850</name>
</gene>
<evidence type="ECO:0000256" key="1">
    <source>
        <dbReference type="ARBA" id="ARBA00002521"/>
    </source>
</evidence>
<dbReference type="GO" id="GO:0005829">
    <property type="term" value="C:cytosol"/>
    <property type="evidence" value="ECO:0007669"/>
    <property type="project" value="TreeGrafter"/>
</dbReference>
<dbReference type="GO" id="GO:0070006">
    <property type="term" value="F:metalloaminopeptidase activity"/>
    <property type="evidence" value="ECO:0007669"/>
    <property type="project" value="UniProtKB-UniRule"/>
</dbReference>
<dbReference type="InterPro" id="IPR001714">
    <property type="entry name" value="Pept_M24_MAP"/>
</dbReference>
<dbReference type="Pfam" id="PF00557">
    <property type="entry name" value="Peptidase_M24"/>
    <property type="match status" value="1"/>
</dbReference>
<comment type="subunit">
    <text evidence="6">Monomer.</text>
</comment>
<evidence type="ECO:0000313" key="9">
    <source>
        <dbReference type="EMBL" id="RGR72752.1"/>
    </source>
</evidence>
<keyword evidence="5 6" id="KW-0378">Hydrolase</keyword>
<evidence type="ECO:0000313" key="10">
    <source>
        <dbReference type="Proteomes" id="UP000284178"/>
    </source>
</evidence>
<dbReference type="InterPro" id="IPR002467">
    <property type="entry name" value="Pept_M24A_MAP1"/>
</dbReference>
<feature type="domain" description="Peptidase M24" evidence="8">
    <location>
        <begin position="12"/>
        <end position="238"/>
    </location>
</feature>
<dbReference type="PRINTS" id="PR00599">
    <property type="entry name" value="MAPEPTIDASE"/>
</dbReference>
<dbReference type="Proteomes" id="UP000284178">
    <property type="component" value="Unassembled WGS sequence"/>
</dbReference>
<comment type="cofactor">
    <cofactor evidence="6">
        <name>Co(2+)</name>
        <dbReference type="ChEBI" id="CHEBI:48828"/>
    </cofactor>
    <cofactor evidence="6">
        <name>Zn(2+)</name>
        <dbReference type="ChEBI" id="CHEBI:29105"/>
    </cofactor>
    <cofactor evidence="6">
        <name>Mn(2+)</name>
        <dbReference type="ChEBI" id="CHEBI:29035"/>
    </cofactor>
    <cofactor evidence="6">
        <name>Fe(2+)</name>
        <dbReference type="ChEBI" id="CHEBI:29033"/>
    </cofactor>
    <text evidence="6">Binds 2 divalent metal cations per subunit. Has a high-affinity and a low affinity metal-binding site. The true nature of the physiological cofactor is under debate. The enzyme is active with cobalt, zinc, manganese or divalent iron ions. Most likely, methionine aminopeptidases function as mononuclear Fe(2+)-metalloproteases under physiological conditions, and the catalytically relevant metal-binding site has been assigned to the histidine-containing high-affinity site.</text>
</comment>
<dbReference type="GO" id="GO:0006508">
    <property type="term" value="P:proteolysis"/>
    <property type="evidence" value="ECO:0007669"/>
    <property type="project" value="UniProtKB-KW"/>
</dbReference>
<dbReference type="HAMAP" id="MF_01974">
    <property type="entry name" value="MetAP_1"/>
    <property type="match status" value="1"/>
</dbReference>
<protein>
    <recommendedName>
        <fullName evidence="6 7">Methionine aminopeptidase</fullName>
        <shortName evidence="6">MAP</shortName>
        <shortName evidence="6">MetAP</shortName>
        <ecNumber evidence="6 7">3.4.11.18</ecNumber>
    </recommendedName>
    <alternativeName>
        <fullName evidence="6">Peptidase M</fullName>
    </alternativeName>
</protein>
<accession>A0A412FX72</accession>
<dbReference type="AlphaFoldDB" id="A0A412FX72"/>
<evidence type="ECO:0000256" key="7">
    <source>
        <dbReference type="RuleBase" id="RU003653"/>
    </source>
</evidence>
<feature type="binding site" evidence="6">
    <location>
        <position position="232"/>
    </location>
    <ligand>
        <name>a divalent metal cation</name>
        <dbReference type="ChEBI" id="CHEBI:60240"/>
        <label>1</label>
    </ligand>
</feature>
<sequence>MISAKSPREIATMKQAGKIVALARAAVAAAIAPGVTTKQLDRIAERVIRQQGASPSFKGYGGFPASICTSINSVLVHGIPDQTALKDGDLISIDIGACYKGYHGDAAWTFAVGRVSEEAVRLMEVTRQSLFIGLEQAKPGNRLSDISHAIGDFVEAHGYSVPIDYTGHGIGTHLHEEPAIPNFGSPGKGILLKEGMTFAIEPMVHAGKPHTRVLADDWTVVTKDGSLAAHYEHTIVITHDGYEILTINPDEEEDSVYGQTGCH</sequence>
<keyword evidence="4 6" id="KW-0479">Metal-binding</keyword>
<comment type="function">
    <text evidence="1 6">Removes the N-terminal methionine from nascent proteins. The N-terminal methionine is often cleaved when the second residue in the primary sequence is small and uncharged (Met-Ala-, Cys, Gly, Pro, Ser, Thr, or Val). Requires deformylation of the N(alpha)-formylated initiator methionine before it can be hydrolyzed.</text>
</comment>
<reference evidence="9 10" key="1">
    <citation type="submission" date="2018-08" db="EMBL/GenBank/DDBJ databases">
        <title>A genome reference for cultivated species of the human gut microbiota.</title>
        <authorList>
            <person name="Zou Y."/>
            <person name="Xue W."/>
            <person name="Luo G."/>
        </authorList>
    </citation>
    <scope>NUCLEOTIDE SEQUENCE [LARGE SCALE GENOMIC DNA]</scope>
    <source>
        <strain evidence="9 10">AF24-29</strain>
    </source>
</reference>
<feature type="binding site" evidence="6">
    <location>
        <position position="94"/>
    </location>
    <ligand>
        <name>a divalent metal cation</name>
        <dbReference type="ChEBI" id="CHEBI:60240"/>
        <label>1</label>
    </ligand>
</feature>
<evidence type="ECO:0000256" key="2">
    <source>
        <dbReference type="ARBA" id="ARBA00022438"/>
    </source>
</evidence>
<proteinExistence type="inferred from homology"/>
<dbReference type="SUPFAM" id="SSF55920">
    <property type="entry name" value="Creatinase/aminopeptidase"/>
    <property type="match status" value="1"/>
</dbReference>
<evidence type="ECO:0000256" key="4">
    <source>
        <dbReference type="ARBA" id="ARBA00022723"/>
    </source>
</evidence>
<name>A0A412FX72_9FIRM</name>
<dbReference type="InterPro" id="IPR036005">
    <property type="entry name" value="Creatinase/aminopeptidase-like"/>
</dbReference>
<feature type="binding site" evidence="6">
    <location>
        <position position="105"/>
    </location>
    <ligand>
        <name>a divalent metal cation</name>
        <dbReference type="ChEBI" id="CHEBI:60240"/>
        <label>2</label>
        <note>catalytic</note>
    </ligand>
</feature>
<feature type="binding site" evidence="6">
    <location>
        <position position="232"/>
    </location>
    <ligand>
        <name>a divalent metal cation</name>
        <dbReference type="ChEBI" id="CHEBI:60240"/>
        <label>2</label>
        <note>catalytic</note>
    </ligand>
</feature>
<dbReference type="Gene3D" id="3.90.230.10">
    <property type="entry name" value="Creatinase/methionine aminopeptidase superfamily"/>
    <property type="match status" value="1"/>
</dbReference>
<dbReference type="CDD" id="cd01086">
    <property type="entry name" value="MetAP1"/>
    <property type="match status" value="1"/>
</dbReference>